<evidence type="ECO:0000256" key="1">
    <source>
        <dbReference type="ARBA" id="ARBA00010055"/>
    </source>
</evidence>
<dbReference type="Pfam" id="PF00241">
    <property type="entry name" value="Cofilin_ADF"/>
    <property type="match status" value="1"/>
</dbReference>
<dbReference type="InterPro" id="IPR011171">
    <property type="entry name" value="GMF"/>
</dbReference>
<dbReference type="GO" id="GO:0030479">
    <property type="term" value="C:actin cortical patch"/>
    <property type="evidence" value="ECO:0007669"/>
    <property type="project" value="TreeGrafter"/>
</dbReference>
<name>A0A284QVI6_ARMOS</name>
<dbReference type="GO" id="GO:0034316">
    <property type="term" value="P:negative regulation of Arp2/3 complex-mediated actin nucleation"/>
    <property type="evidence" value="ECO:0007669"/>
    <property type="project" value="TreeGrafter"/>
</dbReference>
<evidence type="ECO:0000313" key="5">
    <source>
        <dbReference type="Proteomes" id="UP000219338"/>
    </source>
</evidence>
<dbReference type="CDD" id="cd11283">
    <property type="entry name" value="ADF_GMF-beta_like"/>
    <property type="match status" value="1"/>
</dbReference>
<dbReference type="Gene3D" id="3.40.50.150">
    <property type="entry name" value="Vaccinia Virus protein VP39"/>
    <property type="match status" value="1"/>
</dbReference>
<feature type="compositionally biased region" description="Low complexity" evidence="2">
    <location>
        <begin position="752"/>
        <end position="774"/>
    </location>
</feature>
<dbReference type="STRING" id="47428.A0A284QVI6"/>
<feature type="compositionally biased region" description="Basic and acidic residues" evidence="2">
    <location>
        <begin position="1134"/>
        <end position="1151"/>
    </location>
</feature>
<sequence>MTNRPKYVVSEIMKLNLICAIKYLFFHPTIITVTSNVDIPQSIKDTLRKFRFARRNEGHAALVIKINKATLTMEEVEQFDNISIEELAEELPENSPRYVVLSYELNHSDGRKSFPLVLVNWAPTSSEIGLLTLHASAFINFQNTAGVSKVVETKSDPRLQSGWAYVGPFGPRSSRVPPPSLPSSLPSFCPLAANLSSTPSPAFPFQPPRPPRQPPRPSTPVVTARSRTVSAGRARTTATGTTEDVTPWELYPAPDEDVPSRPRAPSTTPATTPSAARSPGGNSSRPSSSSGRAFTGGFVRRHRSIGSRAKPLDDMGNTTSEPRSHHSPSSDAAARSPTLHSPTHVIINPASSVPQSSFPLHNVPSGTAPSKSRLSDRDNKFSTADRTVLEELKRTISTRDAQFVVKGGITKSWGAGGVGSIGGRRHHPFNTDQVPYPRCYEKDVLDLDTWETSVCHQICESNTWHVFEKPPSKALDIGCGTGAWILNCARSWKDCHFVGLDCVPLHPDLQRVGSSDLAQRITWTQANFLEPLPFPNDEFDYVHIKRIALGVPEDKWDNLFEEIVRVMKPGGAFEMIEEDLFFPGHSPDDSDDNCDPGVEPQLSEDRQFRPYSRRLSRSSLPTRSPSADRYMSDVPGLMQSGGTKPEDPASPSTACPSLFATTSTCGTDPNSPMTPPSASFPLPLVPVSGTAIVEDDEEKRDTLATTINHSHSHGTRKSISASNKPSSIRFKQRQNRSLENLLDSSTFKYMPQSMQTESSVSLSSTETSPGPSTTRALRSSVAHLHQHLPFFSNAQSSRNMASKGTVSTFLTMSEPRAPANPRDHLLLQTIYNGMQASRFINLSPLSLLPNLLGMYFRDVRTHPPIIFAFPPLAAKQAQHEEHDSHSEHEHDSDPDEEARNAINPFPARPPPPPKDQRRGRSVSAMSPLGATHNALDEDRWISVQNLLHKTSKYVSLDDSKTAGLTPRSAKSKPTNKVLSSDTSSIPPKKQLPNRLPNTKLHIDLRTLNLHLALRTAEILGCSEAMWEWVLECQREARRKRRDSDAALKKRSRSVDAIRHLREATVEQDPNDPKAMIEDMTREEFEALLIRFDMDMQDHMDLGTQIERRFHWTCIPGVITAERKNFDSAWERRRQWEEEQRPSNVRATRDSEQDSQLFVSRGQEDINRMRSGSQGSESMASSCSQSTVNVRRISRSMGVFVAWKSADGCKMVR</sequence>
<dbReference type="Proteomes" id="UP000219338">
    <property type="component" value="Unassembled WGS sequence"/>
</dbReference>
<feature type="region of interest" description="Disordered" evidence="2">
    <location>
        <begin position="1134"/>
        <end position="1184"/>
    </location>
</feature>
<proteinExistence type="inferred from homology"/>
<protein>
    <recommendedName>
        <fullName evidence="3">ADF-H domain-containing protein</fullName>
    </recommendedName>
</protein>
<dbReference type="SUPFAM" id="SSF53335">
    <property type="entry name" value="S-adenosyl-L-methionine-dependent methyltransferases"/>
    <property type="match status" value="1"/>
</dbReference>
<evidence type="ECO:0000313" key="4">
    <source>
        <dbReference type="EMBL" id="SJL00480.1"/>
    </source>
</evidence>
<dbReference type="InterPro" id="IPR029006">
    <property type="entry name" value="ADF-H/Gelsolin-like_dom_sf"/>
</dbReference>
<organism evidence="4 5">
    <name type="scientific">Armillaria ostoyae</name>
    <name type="common">Armillaria root rot fungus</name>
    <dbReference type="NCBI Taxonomy" id="47428"/>
    <lineage>
        <taxon>Eukaryota</taxon>
        <taxon>Fungi</taxon>
        <taxon>Dikarya</taxon>
        <taxon>Basidiomycota</taxon>
        <taxon>Agaricomycotina</taxon>
        <taxon>Agaricomycetes</taxon>
        <taxon>Agaricomycetidae</taxon>
        <taxon>Agaricales</taxon>
        <taxon>Marasmiineae</taxon>
        <taxon>Physalacriaceae</taxon>
        <taxon>Armillaria</taxon>
    </lineage>
</organism>
<evidence type="ECO:0000259" key="3">
    <source>
        <dbReference type="PROSITE" id="PS51263"/>
    </source>
</evidence>
<dbReference type="GO" id="GO:0071846">
    <property type="term" value="P:actin filament debranching"/>
    <property type="evidence" value="ECO:0007669"/>
    <property type="project" value="InterPro"/>
</dbReference>
<dbReference type="GO" id="GO:0071933">
    <property type="term" value="F:Arp2/3 complex binding"/>
    <property type="evidence" value="ECO:0007669"/>
    <property type="project" value="InterPro"/>
</dbReference>
<dbReference type="PANTHER" id="PTHR11249">
    <property type="entry name" value="GLIAL FACTOR NATURATION FACTOR"/>
    <property type="match status" value="1"/>
</dbReference>
<gene>
    <name evidence="4" type="ORF">ARMOST_03793</name>
</gene>
<feature type="region of interest" description="Disordered" evidence="2">
    <location>
        <begin position="874"/>
        <end position="924"/>
    </location>
</feature>
<accession>A0A284QVI6</accession>
<dbReference type="Gene3D" id="3.40.20.10">
    <property type="entry name" value="Severin"/>
    <property type="match status" value="1"/>
</dbReference>
<feature type="region of interest" description="Disordered" evidence="2">
    <location>
        <begin position="582"/>
        <end position="657"/>
    </location>
</feature>
<dbReference type="InterPro" id="IPR041698">
    <property type="entry name" value="Methyltransf_25"/>
</dbReference>
<feature type="compositionally biased region" description="Low complexity" evidence="2">
    <location>
        <begin position="1170"/>
        <end position="1184"/>
    </location>
</feature>
<comment type="similarity">
    <text evidence="1">Belongs to the actin-binding proteins ADF family. GMF subfamily.</text>
</comment>
<dbReference type="CDD" id="cd02440">
    <property type="entry name" value="AdoMet_MTases"/>
    <property type="match status" value="1"/>
</dbReference>
<dbReference type="SMART" id="SM00102">
    <property type="entry name" value="ADF"/>
    <property type="match status" value="1"/>
</dbReference>
<feature type="region of interest" description="Disordered" evidence="2">
    <location>
        <begin position="748"/>
        <end position="775"/>
    </location>
</feature>
<dbReference type="InterPro" id="IPR029063">
    <property type="entry name" value="SAM-dependent_MTases_sf"/>
</dbReference>
<feature type="compositionally biased region" description="Low complexity" evidence="2">
    <location>
        <begin position="219"/>
        <end position="242"/>
    </location>
</feature>
<reference evidence="5" key="1">
    <citation type="journal article" date="2017" name="Nat. Ecol. Evol.">
        <title>Genome expansion and lineage-specific genetic innovations in the forest pathogenic fungi Armillaria.</title>
        <authorList>
            <person name="Sipos G."/>
            <person name="Prasanna A.N."/>
            <person name="Walter M.C."/>
            <person name="O'Connor E."/>
            <person name="Balint B."/>
            <person name="Krizsan K."/>
            <person name="Kiss B."/>
            <person name="Hess J."/>
            <person name="Varga T."/>
            <person name="Slot J."/>
            <person name="Riley R."/>
            <person name="Boka B."/>
            <person name="Rigling D."/>
            <person name="Barry K."/>
            <person name="Lee J."/>
            <person name="Mihaltcheva S."/>
            <person name="LaButti K."/>
            <person name="Lipzen A."/>
            <person name="Waldron R."/>
            <person name="Moloney N.M."/>
            <person name="Sperisen C."/>
            <person name="Kredics L."/>
            <person name="Vagvoelgyi C."/>
            <person name="Patrignani A."/>
            <person name="Fitzpatrick D."/>
            <person name="Nagy I."/>
            <person name="Doyle S."/>
            <person name="Anderson J.B."/>
            <person name="Grigoriev I.V."/>
            <person name="Gueldener U."/>
            <person name="Muensterkoetter M."/>
            <person name="Nagy L.G."/>
        </authorList>
    </citation>
    <scope>NUCLEOTIDE SEQUENCE [LARGE SCALE GENOMIC DNA]</scope>
    <source>
        <strain evidence="5">C18/9</strain>
    </source>
</reference>
<feature type="compositionally biased region" description="Polar residues" evidence="2">
    <location>
        <begin position="971"/>
        <end position="985"/>
    </location>
</feature>
<feature type="region of interest" description="Disordered" evidence="2">
    <location>
        <begin position="959"/>
        <end position="995"/>
    </location>
</feature>
<feature type="domain" description="ADF-H" evidence="3">
    <location>
        <begin position="34"/>
        <end position="169"/>
    </location>
</feature>
<dbReference type="EMBL" id="FUEG01000002">
    <property type="protein sequence ID" value="SJL00480.1"/>
    <property type="molecule type" value="Genomic_DNA"/>
</dbReference>
<dbReference type="OMA" id="SEAMWEW"/>
<dbReference type="AlphaFoldDB" id="A0A284QVI6"/>
<dbReference type="InterPro" id="IPR002108">
    <property type="entry name" value="ADF-H"/>
</dbReference>
<dbReference type="SUPFAM" id="SSF55753">
    <property type="entry name" value="Actin depolymerizing proteins"/>
    <property type="match status" value="1"/>
</dbReference>
<feature type="compositionally biased region" description="Polar residues" evidence="2">
    <location>
        <begin position="349"/>
        <end position="372"/>
    </location>
</feature>
<feature type="compositionally biased region" description="Low complexity" evidence="2">
    <location>
        <begin position="261"/>
        <end position="292"/>
    </location>
</feature>
<dbReference type="OrthoDB" id="2013972at2759"/>
<feature type="compositionally biased region" description="Basic and acidic residues" evidence="2">
    <location>
        <begin position="877"/>
        <end position="891"/>
    </location>
</feature>
<dbReference type="PROSITE" id="PS51263">
    <property type="entry name" value="ADF_H"/>
    <property type="match status" value="1"/>
</dbReference>
<dbReference type="GO" id="GO:0003779">
    <property type="term" value="F:actin binding"/>
    <property type="evidence" value="ECO:0007669"/>
    <property type="project" value="InterPro"/>
</dbReference>
<feature type="region of interest" description="Disordered" evidence="2">
    <location>
        <begin position="706"/>
        <end position="736"/>
    </location>
</feature>
<feature type="compositionally biased region" description="Pro residues" evidence="2">
    <location>
        <begin position="201"/>
        <end position="218"/>
    </location>
</feature>
<feature type="region of interest" description="Disordered" evidence="2">
    <location>
        <begin position="199"/>
        <end position="379"/>
    </location>
</feature>
<dbReference type="PANTHER" id="PTHR11249:SF2">
    <property type="entry name" value="GLIA MATURATION FACTOR"/>
    <property type="match status" value="1"/>
</dbReference>
<feature type="compositionally biased region" description="Polar residues" evidence="2">
    <location>
        <begin position="717"/>
        <end position="726"/>
    </location>
</feature>
<keyword evidence="5" id="KW-1185">Reference proteome</keyword>
<evidence type="ECO:0000256" key="2">
    <source>
        <dbReference type="SAM" id="MobiDB-lite"/>
    </source>
</evidence>
<dbReference type="Pfam" id="PF13649">
    <property type="entry name" value="Methyltransf_25"/>
    <property type="match status" value="1"/>
</dbReference>